<organism evidence="1 2">
    <name type="scientific">Aphanocapsa feldmannii 277cV</name>
    <dbReference type="NCBI Taxonomy" id="2507553"/>
    <lineage>
        <taxon>Bacteria</taxon>
        <taxon>Bacillati</taxon>
        <taxon>Cyanobacteriota</taxon>
        <taxon>Cyanophyceae</taxon>
        <taxon>Oscillatoriophycideae</taxon>
        <taxon>Chroococcales</taxon>
        <taxon>Microcystaceae</taxon>
        <taxon>Aphanocapsa</taxon>
    </lineage>
</organism>
<reference evidence="1 2" key="1">
    <citation type="journal article" date="2019" name="mSystems">
        <title>Life at home and on the roam: Genomic adaptions reflect the dual lifestyle of an intracellular, facultative symbiont.</title>
        <authorList>
            <person name="Burgsdorf I."/>
        </authorList>
    </citation>
    <scope>NUCLEOTIDE SEQUENCE [LARGE SCALE GENOMIC DNA]</scope>
    <source>
        <strain evidence="1">277cV</strain>
    </source>
</reference>
<name>A0A524RL54_9CHRO</name>
<protein>
    <submittedName>
        <fullName evidence="1">Uncharacterized protein</fullName>
    </submittedName>
</protein>
<gene>
    <name evidence="1" type="ORF">ERJ67_10180</name>
</gene>
<proteinExistence type="predicted"/>
<comment type="caution">
    <text evidence="1">The sequence shown here is derived from an EMBL/GenBank/DDBJ whole genome shotgun (WGS) entry which is preliminary data.</text>
</comment>
<evidence type="ECO:0000313" key="2">
    <source>
        <dbReference type="Proteomes" id="UP000317990"/>
    </source>
</evidence>
<accession>A0A524RL54</accession>
<dbReference type="AlphaFoldDB" id="A0A524RL54"/>
<dbReference type="EMBL" id="SRMO01000086">
    <property type="protein sequence ID" value="TGG90691.1"/>
    <property type="molecule type" value="Genomic_DNA"/>
</dbReference>
<dbReference type="Proteomes" id="UP000317990">
    <property type="component" value="Unassembled WGS sequence"/>
</dbReference>
<sequence>MPLLPSRSNGASCSSTCTASVWPGWEARREKRAAASSLVPSRTSSPALNCLSLLRSALRWVMPTRVVAASRSGLPALLLIG</sequence>
<evidence type="ECO:0000313" key="1">
    <source>
        <dbReference type="EMBL" id="TGG90691.1"/>
    </source>
</evidence>